<feature type="transmembrane region" description="Helical" evidence="1">
    <location>
        <begin position="51"/>
        <end position="71"/>
    </location>
</feature>
<sequence>MYHSTKERIFLVSKLLLILYIGLRGWMWYLYSSSNNKYVFFSATFHADLSKVGYIVDLMVLLIIIVFLLWYARTIKRVVVTVFFILFFFIYLVVGFVGQSFFIDGYLLQTKETHGMYLATNFSYDSPTHGHGNSVLVCTVYKKVWGFVYKVQKRHELDISERSPTTAKFLKKDYTVSDHGKKIRFGTFAIPLK</sequence>
<name>I8UAM3_9BACL</name>
<gene>
    <name evidence="2" type="ORF">A374_18034</name>
</gene>
<dbReference type="AlphaFoldDB" id="I8UAM3"/>
<protein>
    <submittedName>
        <fullName evidence="2">Uncharacterized protein</fullName>
    </submittedName>
</protein>
<evidence type="ECO:0000313" key="3">
    <source>
        <dbReference type="Proteomes" id="UP000004080"/>
    </source>
</evidence>
<dbReference type="EMBL" id="AKKV01000042">
    <property type="protein sequence ID" value="EIT83960.1"/>
    <property type="molecule type" value="Genomic_DNA"/>
</dbReference>
<evidence type="ECO:0000256" key="1">
    <source>
        <dbReference type="SAM" id="Phobius"/>
    </source>
</evidence>
<evidence type="ECO:0000313" key="2">
    <source>
        <dbReference type="EMBL" id="EIT83960.1"/>
    </source>
</evidence>
<keyword evidence="1" id="KW-1133">Transmembrane helix</keyword>
<keyword evidence="1" id="KW-0472">Membrane</keyword>
<feature type="transmembrane region" description="Helical" evidence="1">
    <location>
        <begin position="12"/>
        <end position="31"/>
    </location>
</feature>
<keyword evidence="3" id="KW-1185">Reference proteome</keyword>
<accession>I8UAM3</accession>
<feature type="transmembrane region" description="Helical" evidence="1">
    <location>
        <begin position="78"/>
        <end position="102"/>
    </location>
</feature>
<comment type="caution">
    <text evidence="2">The sequence shown here is derived from an EMBL/GenBank/DDBJ whole genome shotgun (WGS) entry which is preliminary data.</text>
</comment>
<dbReference type="RefSeq" id="WP_007203676.1">
    <property type="nucleotide sequence ID" value="NZ_AKKV01000042.1"/>
</dbReference>
<dbReference type="Proteomes" id="UP000004080">
    <property type="component" value="Unassembled WGS sequence"/>
</dbReference>
<reference evidence="2 3" key="1">
    <citation type="journal article" date="2012" name="J. Bacteriol.">
        <title>Genome of Bacillus macauensis ZFHKF-1, a Long-Chain-Forming Bacterium.</title>
        <authorList>
            <person name="Cai L."/>
            <person name="Zhang T."/>
        </authorList>
    </citation>
    <scope>NUCLEOTIDE SEQUENCE [LARGE SCALE GENOMIC DNA]</scope>
    <source>
        <strain evidence="2 3">ZFHKF-1</strain>
    </source>
</reference>
<organism evidence="2 3">
    <name type="scientific">Fictibacillus macauensis ZFHKF-1</name>
    <dbReference type="NCBI Taxonomy" id="1196324"/>
    <lineage>
        <taxon>Bacteria</taxon>
        <taxon>Bacillati</taxon>
        <taxon>Bacillota</taxon>
        <taxon>Bacilli</taxon>
        <taxon>Bacillales</taxon>
        <taxon>Fictibacillaceae</taxon>
        <taxon>Fictibacillus</taxon>
    </lineage>
</organism>
<proteinExistence type="predicted"/>
<keyword evidence="1" id="KW-0812">Transmembrane</keyword>
<dbReference type="PATRIC" id="fig|1196324.3.peg.3680"/>